<sequence>MHRALPSLIALACLLAPAIARADEGDTVYGRLSGDLVLSAGIGGGMVVNDRVGPEITGTTTIELRARLLDSGGLVIAPEWRPEGDDRVIVGVDVRPLFLLRFLMNMQSGDAWLDLFVDSIGIDLGVAIGPFDDDVGVATALGLGVDVPLFLPDGVLGGVFFRVATRWVGALSTDQLAPTGGTNDLVVLGVLTVRGVADLGLGGWAPPTYRVREQ</sequence>
<gene>
    <name evidence="2" type="ORF">DB32_006331</name>
</gene>
<evidence type="ECO:0000313" key="2">
    <source>
        <dbReference type="EMBL" id="AKF09182.1"/>
    </source>
</evidence>
<dbReference type="OrthoDB" id="5514804at2"/>
<dbReference type="RefSeq" id="WP_053236254.1">
    <property type="nucleotide sequence ID" value="NZ_CP011125.1"/>
</dbReference>
<dbReference type="AlphaFoldDB" id="A0A0F6YLG8"/>
<keyword evidence="1" id="KW-0732">Signal</keyword>
<dbReference type="Proteomes" id="UP000034883">
    <property type="component" value="Chromosome"/>
</dbReference>
<proteinExistence type="predicted"/>
<evidence type="ECO:0000313" key="3">
    <source>
        <dbReference type="Proteomes" id="UP000034883"/>
    </source>
</evidence>
<reference evidence="2 3" key="1">
    <citation type="submission" date="2015-03" db="EMBL/GenBank/DDBJ databases">
        <title>Genome assembly of Sandaracinus amylolyticus DSM 53668.</title>
        <authorList>
            <person name="Sharma G."/>
            <person name="Subramanian S."/>
        </authorList>
    </citation>
    <scope>NUCLEOTIDE SEQUENCE [LARGE SCALE GENOMIC DNA]</scope>
    <source>
        <strain evidence="2 3">DSM 53668</strain>
    </source>
</reference>
<keyword evidence="3" id="KW-1185">Reference proteome</keyword>
<feature type="chain" id="PRO_5002512527" description="Outer membrane protein beta-barrel domain-containing protein" evidence="1">
    <location>
        <begin position="23"/>
        <end position="214"/>
    </location>
</feature>
<accession>A0A0F6YLG8</accession>
<organism evidence="2 3">
    <name type="scientific">Sandaracinus amylolyticus</name>
    <dbReference type="NCBI Taxonomy" id="927083"/>
    <lineage>
        <taxon>Bacteria</taxon>
        <taxon>Pseudomonadati</taxon>
        <taxon>Myxococcota</taxon>
        <taxon>Polyangia</taxon>
        <taxon>Polyangiales</taxon>
        <taxon>Sandaracinaceae</taxon>
        <taxon>Sandaracinus</taxon>
    </lineage>
</organism>
<evidence type="ECO:0000256" key="1">
    <source>
        <dbReference type="SAM" id="SignalP"/>
    </source>
</evidence>
<dbReference type="KEGG" id="samy:DB32_006331"/>
<dbReference type="STRING" id="927083.DB32_006331"/>
<name>A0A0F6YLG8_9BACT</name>
<feature type="signal peptide" evidence="1">
    <location>
        <begin position="1"/>
        <end position="22"/>
    </location>
</feature>
<evidence type="ECO:0008006" key="4">
    <source>
        <dbReference type="Google" id="ProtNLM"/>
    </source>
</evidence>
<dbReference type="EMBL" id="CP011125">
    <property type="protein sequence ID" value="AKF09182.1"/>
    <property type="molecule type" value="Genomic_DNA"/>
</dbReference>
<protein>
    <recommendedName>
        <fullName evidence="4">Outer membrane protein beta-barrel domain-containing protein</fullName>
    </recommendedName>
</protein>